<dbReference type="Pfam" id="PF13588">
    <property type="entry name" value="HSDR_N_2"/>
    <property type="match status" value="1"/>
</dbReference>
<dbReference type="SUPFAM" id="SSF53335">
    <property type="entry name" value="S-adenosyl-L-methionine-dependent methyltransferases"/>
    <property type="match status" value="1"/>
</dbReference>
<dbReference type="Pfam" id="PF02384">
    <property type="entry name" value="N6_Mtase"/>
    <property type="match status" value="1"/>
</dbReference>
<dbReference type="PANTHER" id="PTHR42998">
    <property type="entry name" value="TYPE I RESTRICTION ENZYME HINDVIIP M PROTEIN-RELATED"/>
    <property type="match status" value="1"/>
</dbReference>
<dbReference type="InterPro" id="IPR002052">
    <property type="entry name" value="DNA_methylase_N6_adenine_CS"/>
</dbReference>
<proteinExistence type="inferred from homology"/>
<dbReference type="STRING" id="366602.Caul_0324"/>
<dbReference type="GO" id="GO:0003677">
    <property type="term" value="F:DNA binding"/>
    <property type="evidence" value="ECO:0007669"/>
    <property type="project" value="InterPro"/>
</dbReference>
<dbReference type="InterPro" id="IPR003356">
    <property type="entry name" value="DNA_methylase_A-5"/>
</dbReference>
<dbReference type="GO" id="GO:0009307">
    <property type="term" value="P:DNA restriction-modification system"/>
    <property type="evidence" value="ECO:0007669"/>
    <property type="project" value="UniProtKB-KW"/>
</dbReference>
<feature type="domain" description="Type I restriction enzyme R protein N-terminal" evidence="4">
    <location>
        <begin position="37"/>
        <end position="156"/>
    </location>
</feature>
<name>B0T4G1_CAUSK</name>
<dbReference type="eggNOG" id="COG0286">
    <property type="taxonomic scope" value="Bacteria"/>
</dbReference>
<keyword evidence="5" id="KW-0808">Transferase</keyword>
<dbReference type="EMBL" id="CP000927">
    <property type="protein sequence ID" value="ABZ69461.1"/>
    <property type="molecule type" value="Genomic_DNA"/>
</dbReference>
<dbReference type="Gene3D" id="3.40.50.150">
    <property type="entry name" value="Vaccinia Virus protein VP39"/>
    <property type="match status" value="1"/>
</dbReference>
<comment type="similarity">
    <text evidence="1">Belongs to the N(4)/N(6)-methyltransferase family.</text>
</comment>
<dbReference type="PANTHER" id="PTHR42998:SF1">
    <property type="entry name" value="TYPE I RESTRICTION ENZYME HINDI METHYLASE SUBUNIT"/>
    <property type="match status" value="1"/>
</dbReference>
<evidence type="ECO:0000256" key="2">
    <source>
        <dbReference type="ARBA" id="ARBA00022747"/>
    </source>
</evidence>
<evidence type="ECO:0000256" key="1">
    <source>
        <dbReference type="ARBA" id="ARBA00006594"/>
    </source>
</evidence>
<dbReference type="GO" id="GO:0008170">
    <property type="term" value="F:N-methyltransferase activity"/>
    <property type="evidence" value="ECO:0007669"/>
    <property type="project" value="InterPro"/>
</dbReference>
<keyword evidence="5" id="KW-0489">Methyltransferase</keyword>
<accession>B0T4G1</accession>
<dbReference type="PROSITE" id="PS00092">
    <property type="entry name" value="N6_MTASE"/>
    <property type="match status" value="1"/>
</dbReference>
<keyword evidence="2" id="KW-0680">Restriction system</keyword>
<evidence type="ECO:0000259" key="3">
    <source>
        <dbReference type="Pfam" id="PF02384"/>
    </source>
</evidence>
<reference evidence="5" key="1">
    <citation type="submission" date="2008-01" db="EMBL/GenBank/DDBJ databases">
        <title>Complete sequence of chromosome of Caulobacter sp. K31.</title>
        <authorList>
            <consortium name="US DOE Joint Genome Institute"/>
            <person name="Copeland A."/>
            <person name="Lucas S."/>
            <person name="Lapidus A."/>
            <person name="Barry K."/>
            <person name="Glavina del Rio T."/>
            <person name="Dalin E."/>
            <person name="Tice H."/>
            <person name="Pitluck S."/>
            <person name="Bruce D."/>
            <person name="Goodwin L."/>
            <person name="Thompson L.S."/>
            <person name="Brettin T."/>
            <person name="Detter J.C."/>
            <person name="Han C."/>
            <person name="Schmutz J."/>
            <person name="Larimer F."/>
            <person name="Land M."/>
            <person name="Hauser L."/>
            <person name="Kyrpides N."/>
            <person name="Kim E."/>
            <person name="Stephens C."/>
            <person name="Richardson P."/>
        </authorList>
    </citation>
    <scope>NUCLEOTIDE SEQUENCE [LARGE SCALE GENOMIC DNA]</scope>
    <source>
        <strain evidence="5">K31</strain>
    </source>
</reference>
<evidence type="ECO:0000313" key="5">
    <source>
        <dbReference type="EMBL" id="ABZ69461.1"/>
    </source>
</evidence>
<dbReference type="REBASE" id="385633">
    <property type="entry name" value="M.CspK31ORF324P"/>
</dbReference>
<protein>
    <submittedName>
        <fullName evidence="5">N-6 DNA methylase</fullName>
    </submittedName>
</protein>
<dbReference type="InterPro" id="IPR052916">
    <property type="entry name" value="Type-I_RE_MTase_Subunit"/>
</dbReference>
<dbReference type="GO" id="GO:0032259">
    <property type="term" value="P:methylation"/>
    <property type="evidence" value="ECO:0007669"/>
    <property type="project" value="UniProtKB-KW"/>
</dbReference>
<dbReference type="HOGENOM" id="CLU_008343_0_2_5"/>
<dbReference type="InterPro" id="IPR029063">
    <property type="entry name" value="SAM-dependent_MTases_sf"/>
</dbReference>
<evidence type="ECO:0000259" key="4">
    <source>
        <dbReference type="Pfam" id="PF13588"/>
    </source>
</evidence>
<dbReference type="AlphaFoldDB" id="B0T4G1"/>
<sequence>MGSVATTSPPSRPVAVIVQQGKVLDFIDSQTQREETPEEYVRQEIAKSLVREYGYPKSDIAVEFVLRLGSRKPRADLVIFSHSDEQQQPHAYIIVECKEQRVKSSDRKEGVGQLHSYMAACPNAIYGMWTNGLERFCYRKVESGGKLLFEEIPDLPSFGQSSEDADRPEFDQLKPASSDALLFAFRRCHNYIAGNQGLQKPQAFWELLKLIFCKIHDERDSPEVEFFASANERTGINGPLKVKKRIDGLFDAVKEDYPAIFQANDVVALKPPVLAYIVSQLQMYSLLESDVDVKGHAYEEIVGSNLRGDRGEFFTPRNICNMAVSMLDPSEGQTILDPACGTGGFLISAMNHVIEKIRVAELEKWKGDYGRADPKIAARISKFAGACIVGLDFNPELVKATKMNMVMNNDGAGGLYQANSLESPATWEEALRDRKLIGSVDLIFTNPPFGSKIPVDDPAILEKYDLGHSWSYNEEIDSWTMNESIQKSQPPEILFIERCVKFLKPGTGRVAMVLPDGILGSPGLGYVREWILKNTWVLASIDLHPDTFQPNVSVQTSVLVLQRKTDEQIALEDAAGRKNDYNVFMAVANHIGHDKRGNKTYVRDRKGNEIVEEIEEDTKEYIDGQPIYKKQKTQRKVSDDNTLQIAQAFRTWLVEQD</sequence>
<dbReference type="CDD" id="cd02440">
    <property type="entry name" value="AdoMet_MTases"/>
    <property type="match status" value="1"/>
</dbReference>
<dbReference type="KEGG" id="cak:Caul_0324"/>
<dbReference type="InterPro" id="IPR029464">
    <property type="entry name" value="HSDR_N"/>
</dbReference>
<gene>
    <name evidence="5" type="ordered locus">Caul_0324</name>
</gene>
<feature type="domain" description="DNA methylase adenine-specific" evidence="3">
    <location>
        <begin position="291"/>
        <end position="623"/>
    </location>
</feature>
<organism evidence="5">
    <name type="scientific">Caulobacter sp. (strain K31)</name>
    <dbReference type="NCBI Taxonomy" id="366602"/>
    <lineage>
        <taxon>Bacteria</taxon>
        <taxon>Pseudomonadati</taxon>
        <taxon>Pseudomonadota</taxon>
        <taxon>Alphaproteobacteria</taxon>
        <taxon>Caulobacterales</taxon>
        <taxon>Caulobacteraceae</taxon>
        <taxon>Caulobacter</taxon>
    </lineage>
</organism>
<dbReference type="PRINTS" id="PR00507">
    <property type="entry name" value="N12N6MTFRASE"/>
</dbReference>
<dbReference type="OrthoDB" id="7190513at2"/>